<evidence type="ECO:0000259" key="1">
    <source>
        <dbReference type="Pfam" id="PF13614"/>
    </source>
</evidence>
<dbReference type="Proteomes" id="UP000034072">
    <property type="component" value="Unassembled WGS sequence"/>
</dbReference>
<dbReference type="EMBL" id="LBXZ01000003">
    <property type="protein sequence ID" value="KKR40898.1"/>
    <property type="molecule type" value="Genomic_DNA"/>
</dbReference>
<dbReference type="Pfam" id="PF13614">
    <property type="entry name" value="AAA_31"/>
    <property type="match status" value="1"/>
</dbReference>
<accession>A0A0G0QL84</accession>
<dbReference type="InterPro" id="IPR025669">
    <property type="entry name" value="AAA_dom"/>
</dbReference>
<evidence type="ECO:0000313" key="3">
    <source>
        <dbReference type="Proteomes" id="UP000034072"/>
    </source>
</evidence>
<dbReference type="InterPro" id="IPR050678">
    <property type="entry name" value="DNA_Partitioning_ATPase"/>
</dbReference>
<proteinExistence type="predicted"/>
<name>A0A0G0QL84_9BACT</name>
<evidence type="ECO:0000313" key="2">
    <source>
        <dbReference type="EMBL" id="KKR40898.1"/>
    </source>
</evidence>
<gene>
    <name evidence="2" type="ORF">UT75_C0003G0028</name>
</gene>
<protein>
    <submittedName>
        <fullName evidence="2">Cobyrinic acid ac-diamide synthase</fullName>
    </submittedName>
</protein>
<comment type="caution">
    <text evidence="2">The sequence shown here is derived from an EMBL/GenBank/DDBJ whole genome shotgun (WGS) entry which is preliminary data.</text>
</comment>
<dbReference type="FunFam" id="3.40.50.300:FF:000285">
    <property type="entry name" value="Sporulation initiation inhibitor Soj"/>
    <property type="match status" value="1"/>
</dbReference>
<dbReference type="CDD" id="cd02042">
    <property type="entry name" value="ParAB_family"/>
    <property type="match status" value="1"/>
</dbReference>
<dbReference type="SUPFAM" id="SSF52540">
    <property type="entry name" value="P-loop containing nucleoside triphosphate hydrolases"/>
    <property type="match status" value="1"/>
</dbReference>
<feature type="domain" description="AAA" evidence="1">
    <location>
        <begin position="17"/>
        <end position="192"/>
    </location>
</feature>
<reference evidence="2 3" key="1">
    <citation type="journal article" date="2015" name="Nature">
        <title>rRNA introns, odd ribosomes, and small enigmatic genomes across a large radiation of phyla.</title>
        <authorList>
            <person name="Brown C.T."/>
            <person name="Hug L.A."/>
            <person name="Thomas B.C."/>
            <person name="Sharon I."/>
            <person name="Castelle C.J."/>
            <person name="Singh A."/>
            <person name="Wilkins M.J."/>
            <person name="Williams K.H."/>
            <person name="Banfield J.F."/>
        </authorList>
    </citation>
    <scope>NUCLEOTIDE SEQUENCE [LARGE SCALE GENOMIC DNA]</scope>
</reference>
<organism evidence="2 3">
    <name type="scientific">Candidatus Yanofskybacteria bacterium GW2011_GWE2_40_11</name>
    <dbReference type="NCBI Taxonomy" id="1619033"/>
    <lineage>
        <taxon>Bacteria</taxon>
        <taxon>Candidatus Yanofskyibacteriota</taxon>
    </lineage>
</organism>
<dbReference type="AlphaFoldDB" id="A0A0G0QL84"/>
<sequence length="268" mass="29355">MPIAKKRRDDIIRSMARVIAICNQKGGVGKTTTSVNLAAYLAAQGKYVLLVDLDSQANATVGLGVHVADSHPNLYHALVVDHNPETIIKRTSMFGFDVLPSAQSLAGATVELVSMEERESRLKKALNSVRTNYDYILIDCPPSLGLLTINGLVAAERVIIPVQCEYYALEGLSQLLKTIDLVRAGLNPDLQVLGVALTMYDKRNQLARQVVNEVFKNFPGRVFDAIIPRTISLAEAPSFGKTILQFDPNSKAARAYKQLADEVIKYSN</sequence>
<dbReference type="PANTHER" id="PTHR13696">
    <property type="entry name" value="P-LOOP CONTAINING NUCLEOSIDE TRIPHOSPHATE HYDROLASE"/>
    <property type="match status" value="1"/>
</dbReference>
<dbReference type="PIRSF" id="PIRSF009320">
    <property type="entry name" value="Nuc_binding_HP_1000"/>
    <property type="match status" value="1"/>
</dbReference>
<dbReference type="Gene3D" id="3.40.50.300">
    <property type="entry name" value="P-loop containing nucleotide triphosphate hydrolases"/>
    <property type="match status" value="1"/>
</dbReference>
<dbReference type="InterPro" id="IPR027417">
    <property type="entry name" value="P-loop_NTPase"/>
</dbReference>
<dbReference type="PANTHER" id="PTHR13696:SF52">
    <property type="entry name" value="PARA FAMILY PROTEIN CT_582"/>
    <property type="match status" value="1"/>
</dbReference>